<protein>
    <submittedName>
        <fullName evidence="1">Uncharacterized protein</fullName>
    </submittedName>
</protein>
<evidence type="ECO:0000313" key="2">
    <source>
        <dbReference type="Proteomes" id="UP001434737"/>
    </source>
</evidence>
<keyword evidence="2" id="KW-1185">Reference proteome</keyword>
<reference evidence="1 2" key="1">
    <citation type="submission" date="2024-02" db="EMBL/GenBank/DDBJ databases">
        <title>Genome and pathogenicity analysis of Helicobacter mastomyrinus isolated from mice.</title>
        <authorList>
            <person name="Zhu L."/>
        </authorList>
    </citation>
    <scope>NUCLEOTIDE SEQUENCE [LARGE SCALE GENOMIC DNA]</scope>
    <source>
        <strain evidence="1 2">Hm-17</strain>
    </source>
</reference>
<name>A0ABZ3F648_9HELI</name>
<dbReference type="EMBL" id="CP145316">
    <property type="protein sequence ID" value="XAM17612.1"/>
    <property type="molecule type" value="Genomic_DNA"/>
</dbReference>
<evidence type="ECO:0000313" key="1">
    <source>
        <dbReference type="EMBL" id="XAM17612.1"/>
    </source>
</evidence>
<proteinExistence type="predicted"/>
<dbReference type="RefSeq" id="WP_343353258.1">
    <property type="nucleotide sequence ID" value="NZ_CP145316.1"/>
</dbReference>
<accession>A0ABZ3F648</accession>
<organism evidence="1 2">
    <name type="scientific">Helicobacter mastomyrinus</name>
    <dbReference type="NCBI Taxonomy" id="287948"/>
    <lineage>
        <taxon>Bacteria</taxon>
        <taxon>Pseudomonadati</taxon>
        <taxon>Campylobacterota</taxon>
        <taxon>Epsilonproteobacteria</taxon>
        <taxon>Campylobacterales</taxon>
        <taxon>Helicobacteraceae</taxon>
        <taxon>Helicobacter</taxon>
    </lineage>
</organism>
<sequence>MRYLSYLLEGSGKVFDFNALYNPNAQDNIKQSWNCVGESITKAMYAKKDRENRQSTRAQRKKS</sequence>
<dbReference type="Proteomes" id="UP001434737">
    <property type="component" value="Chromosome"/>
</dbReference>
<gene>
    <name evidence="1" type="ORF">V3I05_07945</name>
</gene>